<dbReference type="GO" id="GO:0046872">
    <property type="term" value="F:metal ion binding"/>
    <property type="evidence" value="ECO:0007669"/>
    <property type="project" value="UniProtKB-KW"/>
</dbReference>
<dbReference type="SUPFAM" id="SSF82171">
    <property type="entry name" value="DPP6 N-terminal domain-like"/>
    <property type="match status" value="1"/>
</dbReference>
<evidence type="ECO:0000259" key="4">
    <source>
        <dbReference type="PROSITE" id="PS51007"/>
    </source>
</evidence>
<dbReference type="KEGG" id="fax:FUAX_27630"/>
<dbReference type="Pfam" id="PF08305">
    <property type="entry name" value="NPCBM"/>
    <property type="match status" value="1"/>
</dbReference>
<dbReference type="RefSeq" id="WP_338391894.1">
    <property type="nucleotide sequence ID" value="NZ_AP025314.1"/>
</dbReference>
<dbReference type="InterPro" id="IPR011042">
    <property type="entry name" value="6-blade_b-propeller_TolB-like"/>
</dbReference>
<keyword evidence="6" id="KW-1185">Reference proteome</keyword>
<dbReference type="GO" id="GO:0009055">
    <property type="term" value="F:electron transfer activity"/>
    <property type="evidence" value="ECO:0007669"/>
    <property type="project" value="InterPro"/>
</dbReference>
<dbReference type="Gene3D" id="2.120.10.30">
    <property type="entry name" value="TolB, C-terminal domain"/>
    <property type="match status" value="1"/>
</dbReference>
<dbReference type="AlphaFoldDB" id="A0AAU9DB74"/>
<organism evidence="5 6">
    <name type="scientific">Fulvitalea axinellae</name>
    <dbReference type="NCBI Taxonomy" id="1182444"/>
    <lineage>
        <taxon>Bacteria</taxon>
        <taxon>Pseudomonadati</taxon>
        <taxon>Bacteroidota</taxon>
        <taxon>Cytophagia</taxon>
        <taxon>Cytophagales</taxon>
        <taxon>Persicobacteraceae</taxon>
        <taxon>Fulvitalea</taxon>
    </lineage>
</organism>
<dbReference type="SUPFAM" id="SSF49785">
    <property type="entry name" value="Galactose-binding domain-like"/>
    <property type="match status" value="2"/>
</dbReference>
<name>A0AAU9DB74_9BACT</name>
<dbReference type="PROSITE" id="PS51257">
    <property type="entry name" value="PROKAR_LIPOPROTEIN"/>
    <property type="match status" value="1"/>
</dbReference>
<sequence length="1108" mass="123495">MKKRFGVGLFFVCLLLVTVTSCDKSVVRSSDSGWIGAILEQGKQQAKGDGFSPYSTKILSKGERLDIEVGIEGVDTLWLMALDGGNGSGWDHAVWGEPVLVDKAGKETSLTDLKIESEVTGWGKVLRNVNFEGKPLSLAGERLKNGLLAHAHSEVAFATGGKYVKLKAVVGVDDGSKPNTKVSFLVGERGLKTNWNAMAKRYPEGMGALSMALGSGNAMMWLADPDAKTLKAALAKSLANSGTAGAWYRERCAELADDKLKPALEFLGTVDGFKKALAILDNNDFGALERSVTNLKSAYGERYAGSEDFLRRIQASKNTFSSLKNELAKGDPGVLEKALKAKAEFASLAKEAMVAHPVLAENALMFVTRMQYLRDHHNSETLFQTDEINTEKFRGGSAIKSIRFGEGGNVKTLIASETGVVRDPDIHYDGQKFLFSMRRDIKDDYHVYEMNVDGTGMKQLTKSPGVSDIDPCYLPNDKIVFSSTREPKYCMCNVHIMANLHRMEADGANITQLGKSTLFEGHSTVLPDGRILYDRWEYVDRNFGDAQGLWTVNPDGTNHKLYWGNNTSSPGGVIDAKPIPNSSLMMAILGSCHDRPWGALALIDRSKGLEGKEPVVRTWPAYARDLISTEGYGKWDVFMQVRPRYEDPYPLDDKYFLCTRTVTKNTERTGLFLIDIYGNETLLYEEEGLGCFDPTVVMERKRERVIPENRKYDKTPGKFYVQNVYEGTHMDDVKPGEIKYLRVVESVEKKAWTGPAWNGQGVHRPAMNWHNFENKRVLGIVDVEEDGSAYFEVPADRFVYFQLLDKDKRMVQTMRSGTSLQPGETQGCVGCHENRLQAPLPIGSAKPMAMRKPANQLKPTWDREKPESMHFLRDIQPIFTANCVSCHDFGKDAGKVLNLAADKNMFFNASYIELRMKNYVKVIGAGPAALQGSYAWGANKSPLVKTIEGDHYGVKLTKEEKERIYEWLDVNAPYYPRFESAYPDNPVGRSPLTHAQVKRLSKLTGVNLMSLGTFRRKTGPQISFERPEVSPCLDGIRDNKAKYAEAVAIIKAGYEQLQRVPRADMKGFQPSEAHMKRLVKYMKFREAEEKSREAIRSGQKVFDGDGAK</sequence>
<keyword evidence="2 3" id="KW-0408">Iron</keyword>
<evidence type="ECO:0000313" key="6">
    <source>
        <dbReference type="Proteomes" id="UP001348817"/>
    </source>
</evidence>
<dbReference type="SMART" id="SM00776">
    <property type="entry name" value="NPCBM"/>
    <property type="match status" value="1"/>
</dbReference>
<evidence type="ECO:0000256" key="1">
    <source>
        <dbReference type="ARBA" id="ARBA00022723"/>
    </source>
</evidence>
<gene>
    <name evidence="5" type="ORF">FUAX_27630</name>
</gene>
<dbReference type="Gene3D" id="2.60.120.1060">
    <property type="entry name" value="NPCBM/NEW2 domain"/>
    <property type="match status" value="2"/>
</dbReference>
<dbReference type="Pfam" id="PF18582">
    <property type="entry name" value="HZS_alpha"/>
    <property type="match status" value="1"/>
</dbReference>
<reference evidence="5 6" key="1">
    <citation type="submission" date="2021-12" db="EMBL/GenBank/DDBJ databases">
        <title>Genome sequencing of bacteria with rrn-lacking chromosome and rrn-plasmid.</title>
        <authorList>
            <person name="Anda M."/>
            <person name="Iwasaki W."/>
        </authorList>
    </citation>
    <scope>NUCLEOTIDE SEQUENCE [LARGE SCALE GENOMIC DNA]</scope>
    <source>
        <strain evidence="5 6">DSM 100852</strain>
    </source>
</reference>
<evidence type="ECO:0000256" key="2">
    <source>
        <dbReference type="ARBA" id="ARBA00023004"/>
    </source>
</evidence>
<evidence type="ECO:0000313" key="5">
    <source>
        <dbReference type="EMBL" id="BDD10331.1"/>
    </source>
</evidence>
<evidence type="ECO:0000256" key="3">
    <source>
        <dbReference type="PROSITE-ProRule" id="PRU00433"/>
    </source>
</evidence>
<dbReference type="InterPro" id="IPR040698">
    <property type="entry name" value="HZS_alpha_mid"/>
</dbReference>
<dbReference type="InterPro" id="IPR009056">
    <property type="entry name" value="Cyt_c-like_dom"/>
</dbReference>
<dbReference type="GO" id="GO:0020037">
    <property type="term" value="F:heme binding"/>
    <property type="evidence" value="ECO:0007669"/>
    <property type="project" value="InterPro"/>
</dbReference>
<feature type="domain" description="Cytochrome c" evidence="4">
    <location>
        <begin position="870"/>
        <end position="972"/>
    </location>
</feature>
<dbReference type="InterPro" id="IPR008979">
    <property type="entry name" value="Galactose-bd-like_sf"/>
</dbReference>
<keyword evidence="1 3" id="KW-0479">Metal-binding</keyword>
<accession>A0AAU9DB74</accession>
<keyword evidence="3" id="KW-0349">Heme</keyword>
<dbReference type="InterPro" id="IPR013222">
    <property type="entry name" value="Glyco_hyd_98_carb-bd"/>
</dbReference>
<dbReference type="PROSITE" id="PS51007">
    <property type="entry name" value="CYTC"/>
    <property type="match status" value="1"/>
</dbReference>
<dbReference type="EMBL" id="AP025314">
    <property type="protein sequence ID" value="BDD10331.1"/>
    <property type="molecule type" value="Genomic_DNA"/>
</dbReference>
<dbReference type="InterPro" id="IPR038637">
    <property type="entry name" value="NPCBM_sf"/>
</dbReference>
<dbReference type="Proteomes" id="UP001348817">
    <property type="component" value="Chromosome"/>
</dbReference>
<proteinExistence type="predicted"/>
<protein>
    <recommendedName>
        <fullName evidence="4">Cytochrome c domain-containing protein</fullName>
    </recommendedName>
</protein>